<organism evidence="2 3">
    <name type="scientific">[Phormidium ambiguum] IAM M-71</name>
    <dbReference type="NCBI Taxonomy" id="454136"/>
    <lineage>
        <taxon>Bacteria</taxon>
        <taxon>Bacillati</taxon>
        <taxon>Cyanobacteriota</taxon>
        <taxon>Cyanophyceae</taxon>
        <taxon>Oscillatoriophycideae</taxon>
        <taxon>Aerosakkonematales</taxon>
        <taxon>Aerosakkonemataceae</taxon>
        <taxon>Floridanema</taxon>
    </lineage>
</organism>
<evidence type="ECO:0000313" key="3">
    <source>
        <dbReference type="Proteomes" id="UP000185860"/>
    </source>
</evidence>
<dbReference type="STRING" id="454136.NIES2119_00005"/>
<feature type="domain" description="Ice-binding protein C-terminal" evidence="1">
    <location>
        <begin position="162"/>
        <end position="183"/>
    </location>
</feature>
<name>A0A1U7ITD6_9CYAN</name>
<reference evidence="2 3" key="1">
    <citation type="submission" date="2016-11" db="EMBL/GenBank/DDBJ databases">
        <title>Draft Genome Sequences of Nine Cyanobacterial Strains from Diverse Habitats.</title>
        <authorList>
            <person name="Zhu T."/>
            <person name="Hou S."/>
            <person name="Lu X."/>
            <person name="Hess W.R."/>
        </authorList>
    </citation>
    <scope>NUCLEOTIDE SEQUENCE [LARGE SCALE GENOMIC DNA]</scope>
    <source>
        <strain evidence="2 3">IAM M-71</strain>
    </source>
</reference>
<sequence>MITLKNLCLAAVNATVLVILSITPAQAFTLYFSPSLSYSLGSFGIGAGSITLDDSVTNLQFGETKTFNGAISSGMATGEYHTYSVTKTLSLTVTSFVRSDSWNFGFWRTNVIWRMNIFCNVVNISSCEGAQGYFFARSLTPYGDPFYDGMVTFQTSPVNQPSVPEPQTAYALMLLGILGLLKRKWKVISGIVH</sequence>
<comment type="caution">
    <text evidence="2">The sequence shown here is derived from an EMBL/GenBank/DDBJ whole genome shotgun (WGS) entry which is preliminary data.</text>
</comment>
<protein>
    <recommendedName>
        <fullName evidence="1">Ice-binding protein C-terminal domain-containing protein</fullName>
    </recommendedName>
</protein>
<proteinExistence type="predicted"/>
<dbReference type="RefSeq" id="WP_073591416.1">
    <property type="nucleotide sequence ID" value="NZ_MRCE01000001.1"/>
</dbReference>
<dbReference type="EMBL" id="MRCE01000001">
    <property type="protein sequence ID" value="OKH40742.1"/>
    <property type="molecule type" value="Genomic_DNA"/>
</dbReference>
<dbReference type="AlphaFoldDB" id="A0A1U7ITD6"/>
<evidence type="ECO:0000313" key="2">
    <source>
        <dbReference type="EMBL" id="OKH40742.1"/>
    </source>
</evidence>
<accession>A0A1U7ITD6</accession>
<dbReference type="InterPro" id="IPR013424">
    <property type="entry name" value="Ice-binding_C"/>
</dbReference>
<dbReference type="Proteomes" id="UP000185860">
    <property type="component" value="Unassembled WGS sequence"/>
</dbReference>
<gene>
    <name evidence="2" type="ORF">NIES2119_00005</name>
</gene>
<evidence type="ECO:0000259" key="1">
    <source>
        <dbReference type="Pfam" id="PF07589"/>
    </source>
</evidence>
<dbReference type="Pfam" id="PF07589">
    <property type="entry name" value="PEP-CTERM"/>
    <property type="match status" value="1"/>
</dbReference>